<feature type="compositionally biased region" description="Polar residues" evidence="1">
    <location>
        <begin position="106"/>
        <end position="115"/>
    </location>
</feature>
<dbReference type="EMBL" id="NIVC01000850">
    <property type="protein sequence ID" value="PAA75995.1"/>
    <property type="molecule type" value="Genomic_DNA"/>
</dbReference>
<feature type="compositionally biased region" description="Low complexity" evidence="1">
    <location>
        <begin position="65"/>
        <end position="75"/>
    </location>
</feature>
<feature type="compositionally biased region" description="Gly residues" evidence="1">
    <location>
        <begin position="495"/>
        <end position="518"/>
    </location>
</feature>
<feature type="compositionally biased region" description="Polar residues" evidence="1">
    <location>
        <begin position="84"/>
        <end position="100"/>
    </location>
</feature>
<feature type="region of interest" description="Disordered" evidence="1">
    <location>
        <begin position="486"/>
        <end position="518"/>
    </location>
</feature>
<feature type="region of interest" description="Disordered" evidence="1">
    <location>
        <begin position="279"/>
        <end position="355"/>
    </location>
</feature>
<feature type="compositionally biased region" description="Low complexity" evidence="1">
    <location>
        <begin position="333"/>
        <end position="343"/>
    </location>
</feature>
<evidence type="ECO:0000313" key="2">
    <source>
        <dbReference type="EMBL" id="PAA75995.1"/>
    </source>
</evidence>
<proteinExistence type="predicted"/>
<accession>A0A267FQD2</accession>
<feature type="compositionally biased region" description="Polar residues" evidence="1">
    <location>
        <begin position="222"/>
        <end position="240"/>
    </location>
</feature>
<keyword evidence="3" id="KW-1185">Reference proteome</keyword>
<comment type="caution">
    <text evidence="2">The sequence shown here is derived from an EMBL/GenBank/DDBJ whole genome shotgun (WGS) entry which is preliminary data.</text>
</comment>
<dbReference type="OrthoDB" id="6327512at2759"/>
<name>A0A267FQD2_9PLAT</name>
<feature type="compositionally biased region" description="Pro residues" evidence="1">
    <location>
        <begin position="283"/>
        <end position="297"/>
    </location>
</feature>
<feature type="region of interest" description="Disordered" evidence="1">
    <location>
        <begin position="64"/>
        <end position="179"/>
    </location>
</feature>
<dbReference type="AlphaFoldDB" id="A0A267FQD2"/>
<protein>
    <submittedName>
        <fullName evidence="2">Uncharacterized protein</fullName>
    </submittedName>
</protein>
<evidence type="ECO:0000256" key="1">
    <source>
        <dbReference type="SAM" id="MobiDB-lite"/>
    </source>
</evidence>
<evidence type="ECO:0000313" key="3">
    <source>
        <dbReference type="Proteomes" id="UP000215902"/>
    </source>
</evidence>
<feature type="non-terminal residue" evidence="2">
    <location>
        <position position="1"/>
    </location>
</feature>
<organism evidence="2 3">
    <name type="scientific">Macrostomum lignano</name>
    <dbReference type="NCBI Taxonomy" id="282301"/>
    <lineage>
        <taxon>Eukaryota</taxon>
        <taxon>Metazoa</taxon>
        <taxon>Spiralia</taxon>
        <taxon>Lophotrochozoa</taxon>
        <taxon>Platyhelminthes</taxon>
        <taxon>Rhabditophora</taxon>
        <taxon>Macrostomorpha</taxon>
        <taxon>Macrostomida</taxon>
        <taxon>Macrostomidae</taxon>
        <taxon>Macrostomum</taxon>
    </lineage>
</organism>
<gene>
    <name evidence="2" type="ORF">BOX15_Mlig000837g5</name>
</gene>
<feature type="region of interest" description="Disordered" evidence="1">
    <location>
        <begin position="195"/>
        <end position="264"/>
    </location>
</feature>
<feature type="compositionally biased region" description="Polar residues" evidence="1">
    <location>
        <begin position="204"/>
        <end position="214"/>
    </location>
</feature>
<reference evidence="2 3" key="1">
    <citation type="submission" date="2017-06" db="EMBL/GenBank/DDBJ databases">
        <title>A platform for efficient transgenesis in Macrostomum lignano, a flatworm model organism for stem cell research.</title>
        <authorList>
            <person name="Berezikov E."/>
        </authorList>
    </citation>
    <scope>NUCLEOTIDE SEQUENCE [LARGE SCALE GENOMIC DNA]</scope>
    <source>
        <strain evidence="2">DV1</strain>
        <tissue evidence="2">Whole organism</tissue>
    </source>
</reference>
<feature type="compositionally biased region" description="Basic residues" evidence="1">
    <location>
        <begin position="298"/>
        <end position="327"/>
    </location>
</feature>
<dbReference type="Proteomes" id="UP000215902">
    <property type="component" value="Unassembled WGS sequence"/>
</dbReference>
<feature type="compositionally biased region" description="Polar residues" evidence="1">
    <location>
        <begin position="128"/>
        <end position="138"/>
    </location>
</feature>
<sequence>INRLKIMDSPQCNCDKLSRKTSYYYNEPISEYLCEYCLNQPIVTVWKLSPHELRPELPAKHLTQSALASSATASSVQNRRQKSKNNAAEGSGESTSSVRLSKSAETDTVSSSNWSPKMKSPKPAPRLSLTQTVSRQKPQTPPDAELQIGNIERLSIRLPTPSRRADKTFDNLPDTPIPAPRSAIEKQEFLEQKLKHSLSDRESNNTMDGSNSMHRSALPQWTGVQTDTDSSINSVMSSADDSLRVFSPENVSTKQQPRNRRQQMDEEQYQLYEYPKLHYLHPPQQPPSPPPPPPPPRPARRRIRTGRTHRRRVAFKLRPIRRAHRRGQYQFNSSSATSGSSAAEYTDEETLTDSRNNEVMSLGSVNSQKSLANLSRLKGSVQRPQTDTESESLTVDQVLGDLMKAGLLGESSGATEAPQRASMFQRNTEFLANAFSTPEPRSRVEQSIKDFFRTHRGDSSMRVVPNRGDDQSVDYRSNVRQVKFGMSAEESSRFEGGGGGGGSGAPGGGSGGSTSGFGRGGGHLLKQPIVVGTLNPFDQPVIRQYILPMFDSLMEAFLTNSSLLRAACHQTRCRLELGRRILNRKMLHGSWAKYIPLSISGPSVNAIDCCDKMLRKYVPDYQFRQVYNKEATCCMFIKEDTPDNAELCFSHQRTGMATTKFANLKLESPFLRSETEASRMPWKQGLTKYGRAAVAKGQSRRCVEFVYANAFHRRTGNVPNSCTGVTAITRRQEMQEEATMLRHMQLEEKKRMLLPLSKV</sequence>